<keyword evidence="2" id="KW-1185">Reference proteome</keyword>
<reference evidence="1" key="1">
    <citation type="journal article" date="2021" name="New Phytol.">
        <title>Evolutionary innovations through gain and loss of genes in the ectomycorrhizal Boletales.</title>
        <authorList>
            <person name="Wu G."/>
            <person name="Miyauchi S."/>
            <person name="Morin E."/>
            <person name="Kuo A."/>
            <person name="Drula E."/>
            <person name="Varga T."/>
            <person name="Kohler A."/>
            <person name="Feng B."/>
            <person name="Cao Y."/>
            <person name="Lipzen A."/>
            <person name="Daum C."/>
            <person name="Hundley H."/>
            <person name="Pangilinan J."/>
            <person name="Johnson J."/>
            <person name="Barry K."/>
            <person name="LaButti K."/>
            <person name="Ng V."/>
            <person name="Ahrendt S."/>
            <person name="Min B."/>
            <person name="Choi I.G."/>
            <person name="Park H."/>
            <person name="Plett J.M."/>
            <person name="Magnuson J."/>
            <person name="Spatafora J.W."/>
            <person name="Nagy L.G."/>
            <person name="Henrissat B."/>
            <person name="Grigoriev I.V."/>
            <person name="Yang Z.L."/>
            <person name="Xu J."/>
            <person name="Martin F.M."/>
        </authorList>
    </citation>
    <scope>NUCLEOTIDE SEQUENCE</scope>
    <source>
        <strain evidence="1">ATCC 28755</strain>
    </source>
</reference>
<dbReference type="EMBL" id="MU268222">
    <property type="protein sequence ID" value="KAH7905300.1"/>
    <property type="molecule type" value="Genomic_DNA"/>
</dbReference>
<accession>A0ACB7ZW87</accession>
<proteinExistence type="predicted"/>
<protein>
    <submittedName>
        <fullName evidence="1">Uncharacterized protein</fullName>
    </submittedName>
</protein>
<comment type="caution">
    <text evidence="1">The sequence shown here is derived from an EMBL/GenBank/DDBJ whole genome shotgun (WGS) entry which is preliminary data.</text>
</comment>
<name>A0ACB7ZW87_9AGAM</name>
<evidence type="ECO:0000313" key="2">
    <source>
        <dbReference type="Proteomes" id="UP000790377"/>
    </source>
</evidence>
<gene>
    <name evidence="1" type="ORF">BJ138DRAFT_1106101</name>
</gene>
<organism evidence="1 2">
    <name type="scientific">Hygrophoropsis aurantiaca</name>
    <dbReference type="NCBI Taxonomy" id="72124"/>
    <lineage>
        <taxon>Eukaryota</taxon>
        <taxon>Fungi</taxon>
        <taxon>Dikarya</taxon>
        <taxon>Basidiomycota</taxon>
        <taxon>Agaricomycotina</taxon>
        <taxon>Agaricomycetes</taxon>
        <taxon>Agaricomycetidae</taxon>
        <taxon>Boletales</taxon>
        <taxon>Coniophorineae</taxon>
        <taxon>Hygrophoropsidaceae</taxon>
        <taxon>Hygrophoropsis</taxon>
    </lineage>
</organism>
<sequence length="214" mass="23474">MSSQRVIMDHVEVPPKERALPTVIIHAGALPTVVVRGSSSRVVGAHAAPIAGPSRPAVRRVTLKLPERKPQRGPLDQAKRYREQVKRLQRKARKLAKLMDKELAEAERTCEALKEKDMSASQVATRWTTLSEIGIGTPGNRESELLDDPSEVSGFKIAFTPCLDMYGLEKAIKSCIGAGRLDRKSELGPPGIGNRLYNEMAMDLVQVEDGIGRT</sequence>
<evidence type="ECO:0000313" key="1">
    <source>
        <dbReference type="EMBL" id="KAH7905300.1"/>
    </source>
</evidence>
<dbReference type="Proteomes" id="UP000790377">
    <property type="component" value="Unassembled WGS sequence"/>
</dbReference>